<sequence>MSSNPIVRLAPNSVYIATNLLLVGYHWALYVTDSNGISTQHQWAEDVVGESYQVNVVDPVTTYPADNVILAYLKVGGCTPPDDIDVMKRICASVFPGGTKPTVKENREAAMTCRTWLLQVLQVLQTEGYLVRENGTAGIEETVKKISQSQEECVANGTFNISLVDEI</sequence>
<dbReference type="EMBL" id="KZ302086">
    <property type="protein sequence ID" value="PFH47900.1"/>
    <property type="molecule type" value="Genomic_DNA"/>
</dbReference>
<name>A0A2A9NJL5_9AGAR</name>
<dbReference type="OrthoDB" id="2603374at2759"/>
<dbReference type="AlphaFoldDB" id="A0A2A9NJL5"/>
<evidence type="ECO:0000313" key="2">
    <source>
        <dbReference type="Proteomes" id="UP000242287"/>
    </source>
</evidence>
<keyword evidence="2" id="KW-1185">Reference proteome</keyword>
<organism evidence="1 2">
    <name type="scientific">Amanita thiersii Skay4041</name>
    <dbReference type="NCBI Taxonomy" id="703135"/>
    <lineage>
        <taxon>Eukaryota</taxon>
        <taxon>Fungi</taxon>
        <taxon>Dikarya</taxon>
        <taxon>Basidiomycota</taxon>
        <taxon>Agaricomycotina</taxon>
        <taxon>Agaricomycetes</taxon>
        <taxon>Agaricomycetidae</taxon>
        <taxon>Agaricales</taxon>
        <taxon>Pluteineae</taxon>
        <taxon>Amanitaceae</taxon>
        <taxon>Amanita</taxon>
    </lineage>
</organism>
<gene>
    <name evidence="1" type="ORF">AMATHDRAFT_66589</name>
</gene>
<proteinExistence type="predicted"/>
<dbReference type="Proteomes" id="UP000242287">
    <property type="component" value="Unassembled WGS sequence"/>
</dbReference>
<reference evidence="1 2" key="1">
    <citation type="submission" date="2014-02" db="EMBL/GenBank/DDBJ databases">
        <title>Transposable element dynamics among asymbiotic and ectomycorrhizal Amanita fungi.</title>
        <authorList>
            <consortium name="DOE Joint Genome Institute"/>
            <person name="Hess J."/>
            <person name="Skrede I."/>
            <person name="Wolfe B."/>
            <person name="LaButti K."/>
            <person name="Ohm R.A."/>
            <person name="Grigoriev I.V."/>
            <person name="Pringle A."/>
        </authorList>
    </citation>
    <scope>NUCLEOTIDE SEQUENCE [LARGE SCALE GENOMIC DNA]</scope>
    <source>
        <strain evidence="1 2">SKay4041</strain>
    </source>
</reference>
<protein>
    <submittedName>
        <fullName evidence="1">Uncharacterized protein</fullName>
    </submittedName>
</protein>
<evidence type="ECO:0000313" key="1">
    <source>
        <dbReference type="EMBL" id="PFH47900.1"/>
    </source>
</evidence>
<accession>A0A2A9NJL5</accession>